<organism evidence="1 2">
    <name type="scientific">Neurospora tetrasperma (strain FGSC 2508 / ATCC MYA-4615 / P0657)</name>
    <dbReference type="NCBI Taxonomy" id="510951"/>
    <lineage>
        <taxon>Eukaryota</taxon>
        <taxon>Fungi</taxon>
        <taxon>Dikarya</taxon>
        <taxon>Ascomycota</taxon>
        <taxon>Pezizomycotina</taxon>
        <taxon>Sordariomycetes</taxon>
        <taxon>Sordariomycetidae</taxon>
        <taxon>Sordariales</taxon>
        <taxon>Sordariaceae</taxon>
        <taxon>Neurospora</taxon>
    </lineage>
</organism>
<dbReference type="KEGG" id="nte:NEUTE1DRAFT103752"/>
<dbReference type="Proteomes" id="UP000008065">
    <property type="component" value="Unassembled WGS sequence"/>
</dbReference>
<protein>
    <submittedName>
        <fullName evidence="1">Uncharacterized protein</fullName>
    </submittedName>
</protein>
<dbReference type="OrthoDB" id="10368391at2759"/>
<reference evidence="2" key="1">
    <citation type="journal article" date="2011" name="Genetics">
        <title>Massive changes in genome architecture accompany the transition to self-fertility in the filamentous fungus Neurospora tetrasperma.</title>
        <authorList>
            <person name="Ellison C.E."/>
            <person name="Stajich J.E."/>
            <person name="Jacobson D.J."/>
            <person name="Natvig D.O."/>
            <person name="Lapidus A."/>
            <person name="Foster B."/>
            <person name="Aerts A."/>
            <person name="Riley R."/>
            <person name="Lindquist E.A."/>
            <person name="Grigoriev I.V."/>
            <person name="Taylor J.W."/>
        </authorList>
    </citation>
    <scope>NUCLEOTIDE SEQUENCE [LARGE SCALE GENOMIC DNA]</scope>
    <source>
        <strain evidence="2">FGSC 2508 / P0657</strain>
    </source>
</reference>
<dbReference type="AlphaFoldDB" id="F8MX27"/>
<accession>F8MX27</accession>
<name>F8MX27_NEUT8</name>
<proteinExistence type="predicted"/>
<evidence type="ECO:0000313" key="2">
    <source>
        <dbReference type="Proteomes" id="UP000008065"/>
    </source>
</evidence>
<evidence type="ECO:0000313" key="1">
    <source>
        <dbReference type="EMBL" id="EGO54298.1"/>
    </source>
</evidence>
<dbReference type="EMBL" id="GL891307">
    <property type="protein sequence ID" value="EGO54298.1"/>
    <property type="molecule type" value="Genomic_DNA"/>
</dbReference>
<keyword evidence="2" id="KW-1185">Reference proteome</keyword>
<dbReference type="GeneID" id="20822048"/>
<dbReference type="HOGENOM" id="CLU_180217_0_0_1"/>
<dbReference type="VEuPathDB" id="FungiDB:NEUTE1DRAFT_103752"/>
<sequence length="75" mass="8234">MTVASASGPQVCCITALDLVNAYFRKRRGGKGVRGIHREAPVAEGRGFHGNEEAKTCTCCRSVDHVYDDQDYPVY</sequence>
<gene>
    <name evidence="1" type="ORF">NEUTE1DRAFT_103752</name>
</gene>
<dbReference type="RefSeq" id="XP_009854266.1">
    <property type="nucleotide sequence ID" value="XM_009855964.1"/>
</dbReference>